<dbReference type="GO" id="GO:0005506">
    <property type="term" value="F:iron ion binding"/>
    <property type="evidence" value="ECO:0007669"/>
    <property type="project" value="UniProtKB-UniRule"/>
</dbReference>
<dbReference type="AlphaFoldDB" id="S0FSH0"/>
<keyword evidence="8 9" id="KW-0411">Iron-sulfur</keyword>
<dbReference type="Gene3D" id="3.30.70.20">
    <property type="match status" value="1"/>
</dbReference>
<name>S0FSH0_9BACT</name>
<dbReference type="PROSITE" id="PS51379">
    <property type="entry name" value="4FE4S_FER_2"/>
    <property type="match status" value="1"/>
</dbReference>
<evidence type="ECO:0000256" key="2">
    <source>
        <dbReference type="ARBA" id="ARBA00003532"/>
    </source>
</evidence>
<evidence type="ECO:0000259" key="10">
    <source>
        <dbReference type="PROSITE" id="PS51379"/>
    </source>
</evidence>
<accession>S0FSH0</accession>
<dbReference type="PRINTS" id="PR00352">
    <property type="entry name" value="3FE4SFRDOXIN"/>
</dbReference>
<evidence type="ECO:0000256" key="6">
    <source>
        <dbReference type="ARBA" id="ARBA00022982"/>
    </source>
</evidence>
<evidence type="ECO:0000313" key="12">
    <source>
        <dbReference type="Proteomes" id="UP000014216"/>
    </source>
</evidence>
<dbReference type="RefSeq" id="WP_006967813.1">
    <property type="nucleotide sequence ID" value="NZ_APJX01000010.1"/>
</dbReference>
<dbReference type="PANTHER" id="PTHR39163">
    <property type="entry name" value="FERREDOXIN"/>
    <property type="match status" value="1"/>
</dbReference>
<comment type="cofactor">
    <cofactor evidence="1">
        <name>[4Fe-4S] cluster</name>
        <dbReference type="ChEBI" id="CHEBI:49883"/>
    </cofactor>
</comment>
<keyword evidence="6 9" id="KW-0249">Electron transport</keyword>
<keyword evidence="4" id="KW-0004">4Fe-4S</keyword>
<dbReference type="PANTHER" id="PTHR39163:SF1">
    <property type="entry name" value="FERREDOXIN"/>
    <property type="match status" value="1"/>
</dbReference>
<dbReference type="GO" id="GO:0051539">
    <property type="term" value="F:4 iron, 4 sulfur cluster binding"/>
    <property type="evidence" value="ECO:0007669"/>
    <property type="project" value="UniProtKB-KW"/>
</dbReference>
<keyword evidence="3 9" id="KW-0813">Transport</keyword>
<dbReference type="InterPro" id="IPR001080">
    <property type="entry name" value="3Fe4S_ferredoxin"/>
</dbReference>
<keyword evidence="12" id="KW-1185">Reference proteome</keyword>
<evidence type="ECO:0000256" key="9">
    <source>
        <dbReference type="RuleBase" id="RU368020"/>
    </source>
</evidence>
<comment type="caution">
    <text evidence="11">The sequence shown here is derived from an EMBL/GenBank/DDBJ whole genome shotgun (WGS) entry which is preliminary data.</text>
</comment>
<proteinExistence type="predicted"/>
<evidence type="ECO:0000256" key="4">
    <source>
        <dbReference type="ARBA" id="ARBA00022485"/>
    </source>
</evidence>
<keyword evidence="5 9" id="KW-0479">Metal-binding</keyword>
<protein>
    <recommendedName>
        <fullName evidence="9">Ferredoxin</fullName>
    </recommendedName>
</protein>
<evidence type="ECO:0000256" key="1">
    <source>
        <dbReference type="ARBA" id="ARBA00001966"/>
    </source>
</evidence>
<dbReference type="Proteomes" id="UP000014216">
    <property type="component" value="Unassembled WGS sequence"/>
</dbReference>
<dbReference type="InterPro" id="IPR052395">
    <property type="entry name" value="ET_Ferredoxin"/>
</dbReference>
<evidence type="ECO:0000256" key="8">
    <source>
        <dbReference type="ARBA" id="ARBA00023014"/>
    </source>
</evidence>
<organism evidence="11 12">
    <name type="scientific">Desulfotignum phosphitoxidans DSM 13687</name>
    <dbReference type="NCBI Taxonomy" id="1286635"/>
    <lineage>
        <taxon>Bacteria</taxon>
        <taxon>Pseudomonadati</taxon>
        <taxon>Thermodesulfobacteriota</taxon>
        <taxon>Desulfobacteria</taxon>
        <taxon>Desulfobacterales</taxon>
        <taxon>Desulfobacteraceae</taxon>
        <taxon>Desulfotignum</taxon>
    </lineage>
</organism>
<dbReference type="Pfam" id="PF13370">
    <property type="entry name" value="Fer4_13"/>
    <property type="match status" value="1"/>
</dbReference>
<evidence type="ECO:0000256" key="5">
    <source>
        <dbReference type="ARBA" id="ARBA00022723"/>
    </source>
</evidence>
<dbReference type="SUPFAM" id="SSF54862">
    <property type="entry name" value="4Fe-4S ferredoxins"/>
    <property type="match status" value="1"/>
</dbReference>
<keyword evidence="7 9" id="KW-0408">Iron</keyword>
<dbReference type="InterPro" id="IPR017896">
    <property type="entry name" value="4Fe4S_Fe-S-bd"/>
</dbReference>
<comment type="function">
    <text evidence="2 9">Ferredoxins are iron-sulfur proteins that transfer electrons in a wide variety of metabolic reactions.</text>
</comment>
<evidence type="ECO:0000256" key="3">
    <source>
        <dbReference type="ARBA" id="ARBA00022448"/>
    </source>
</evidence>
<evidence type="ECO:0000313" key="11">
    <source>
        <dbReference type="EMBL" id="EMS78033.1"/>
    </source>
</evidence>
<sequence>MMKRPVIDLGSCILCEICVEVAPHAFEIGDSGFVQVRPLDDYQDENILEAVKNCPKDCISWEED</sequence>
<feature type="domain" description="4Fe-4S ferredoxin-type" evidence="10">
    <location>
        <begin position="3"/>
        <end position="31"/>
    </location>
</feature>
<evidence type="ECO:0000256" key="7">
    <source>
        <dbReference type="ARBA" id="ARBA00023004"/>
    </source>
</evidence>
<dbReference type="GO" id="GO:0009055">
    <property type="term" value="F:electron transfer activity"/>
    <property type="evidence" value="ECO:0007669"/>
    <property type="project" value="UniProtKB-UniRule"/>
</dbReference>
<reference evidence="11 12" key="1">
    <citation type="journal article" date="2013" name="Genome Announc.">
        <title>Draft Genome Sequence of Desulfotignum phosphitoxidans DSM 13687 Strain FiPS-3.</title>
        <authorList>
            <person name="Poehlein A."/>
            <person name="Daniel R."/>
            <person name="Simeonova D.D."/>
        </authorList>
    </citation>
    <scope>NUCLEOTIDE SEQUENCE [LARGE SCALE GENOMIC DNA]</scope>
    <source>
        <strain evidence="11 12">DSM 13687</strain>
    </source>
</reference>
<dbReference type="EMBL" id="APJX01000010">
    <property type="protein sequence ID" value="EMS78033.1"/>
    <property type="molecule type" value="Genomic_DNA"/>
</dbReference>
<gene>
    <name evidence="11" type="ORF">Dpo_10c00260</name>
</gene>